<organism evidence="3 4">
    <name type="scientific">Algoriphagus aquatilis</name>
    <dbReference type="NCBI Taxonomy" id="490186"/>
    <lineage>
        <taxon>Bacteria</taxon>
        <taxon>Pseudomonadati</taxon>
        <taxon>Bacteroidota</taxon>
        <taxon>Cytophagia</taxon>
        <taxon>Cytophagales</taxon>
        <taxon>Cyclobacteriaceae</taxon>
        <taxon>Algoriphagus</taxon>
    </lineage>
</organism>
<gene>
    <name evidence="3" type="ORF">ACFPIK_12990</name>
</gene>
<dbReference type="Proteomes" id="UP001596163">
    <property type="component" value="Unassembled WGS sequence"/>
</dbReference>
<protein>
    <submittedName>
        <fullName evidence="3">Tyrosine-type recombinase/integrase</fullName>
    </submittedName>
</protein>
<keyword evidence="4" id="KW-1185">Reference proteome</keyword>
<name>A0ABW0BZ00_9BACT</name>
<reference evidence="4" key="1">
    <citation type="journal article" date="2019" name="Int. J. Syst. Evol. Microbiol.">
        <title>The Global Catalogue of Microorganisms (GCM) 10K type strain sequencing project: providing services to taxonomists for standard genome sequencing and annotation.</title>
        <authorList>
            <consortium name="The Broad Institute Genomics Platform"/>
            <consortium name="The Broad Institute Genome Sequencing Center for Infectious Disease"/>
            <person name="Wu L."/>
            <person name="Ma J."/>
        </authorList>
    </citation>
    <scope>NUCLEOTIDE SEQUENCE [LARGE SCALE GENOMIC DNA]</scope>
    <source>
        <strain evidence="4">CGMCC 1.7030</strain>
    </source>
</reference>
<dbReference type="InterPro" id="IPR002104">
    <property type="entry name" value="Integrase_catalytic"/>
</dbReference>
<dbReference type="InterPro" id="IPR050090">
    <property type="entry name" value="Tyrosine_recombinase_XerCD"/>
</dbReference>
<evidence type="ECO:0000259" key="2">
    <source>
        <dbReference type="PROSITE" id="PS51898"/>
    </source>
</evidence>
<dbReference type="SUPFAM" id="SSF56349">
    <property type="entry name" value="DNA breaking-rejoining enzymes"/>
    <property type="match status" value="1"/>
</dbReference>
<evidence type="ECO:0000313" key="3">
    <source>
        <dbReference type="EMBL" id="MFC5192686.1"/>
    </source>
</evidence>
<keyword evidence="1" id="KW-0233">DNA recombination</keyword>
<dbReference type="Pfam" id="PF00589">
    <property type="entry name" value="Phage_integrase"/>
    <property type="match status" value="1"/>
</dbReference>
<evidence type="ECO:0000256" key="1">
    <source>
        <dbReference type="ARBA" id="ARBA00023172"/>
    </source>
</evidence>
<dbReference type="PANTHER" id="PTHR30349">
    <property type="entry name" value="PHAGE INTEGRASE-RELATED"/>
    <property type="match status" value="1"/>
</dbReference>
<dbReference type="PROSITE" id="PS51898">
    <property type="entry name" value="TYR_RECOMBINASE"/>
    <property type="match status" value="1"/>
</dbReference>
<dbReference type="InterPro" id="IPR011010">
    <property type="entry name" value="DNA_brk_join_enz"/>
</dbReference>
<dbReference type="Gene3D" id="1.10.443.10">
    <property type="entry name" value="Intergrase catalytic core"/>
    <property type="match status" value="1"/>
</dbReference>
<evidence type="ECO:0000313" key="4">
    <source>
        <dbReference type="Proteomes" id="UP001596163"/>
    </source>
</evidence>
<feature type="domain" description="Tyr recombinase" evidence="2">
    <location>
        <begin position="9"/>
        <end position="182"/>
    </location>
</feature>
<dbReference type="RefSeq" id="WP_377915938.1">
    <property type="nucleotide sequence ID" value="NZ_JBHSKS010000010.1"/>
</dbReference>
<sequence length="187" mass="21688">MERPKQPRLLPHVLSKEEVKQILQAHQNIKHRTMLSLIYACGLRRGELLNLKPQDIDSQRGMLRVNQGKGKKDRLVPISEKIIGILREYYQYEKPTEYLFEGEKMGEKYSEGSLQKVLKSALKKAKIAKPVTLHWLRHSYATHLLESGTDLRFIQELLGHNSSKTTEIYTHVSQKSLQKIKSPFDDL</sequence>
<dbReference type="EMBL" id="JBHSKS010000010">
    <property type="protein sequence ID" value="MFC5192686.1"/>
    <property type="molecule type" value="Genomic_DNA"/>
</dbReference>
<accession>A0ABW0BZ00</accession>
<dbReference type="PANTHER" id="PTHR30349:SF64">
    <property type="entry name" value="PROPHAGE INTEGRASE INTD-RELATED"/>
    <property type="match status" value="1"/>
</dbReference>
<comment type="caution">
    <text evidence="3">The sequence shown here is derived from an EMBL/GenBank/DDBJ whole genome shotgun (WGS) entry which is preliminary data.</text>
</comment>
<proteinExistence type="predicted"/>
<dbReference type="InterPro" id="IPR013762">
    <property type="entry name" value="Integrase-like_cat_sf"/>
</dbReference>